<dbReference type="InterPro" id="IPR036412">
    <property type="entry name" value="HAD-like_sf"/>
</dbReference>
<organism evidence="1">
    <name type="scientific">viral metagenome</name>
    <dbReference type="NCBI Taxonomy" id="1070528"/>
    <lineage>
        <taxon>unclassified sequences</taxon>
        <taxon>metagenomes</taxon>
        <taxon>organismal metagenomes</taxon>
    </lineage>
</organism>
<protein>
    <submittedName>
        <fullName evidence="1">Uncharacterized protein</fullName>
    </submittedName>
</protein>
<evidence type="ECO:0000313" key="1">
    <source>
        <dbReference type="EMBL" id="QHT97858.1"/>
    </source>
</evidence>
<dbReference type="EMBL" id="MN740283">
    <property type="protein sequence ID" value="QHT97858.1"/>
    <property type="molecule type" value="Genomic_DNA"/>
</dbReference>
<dbReference type="AlphaFoldDB" id="A0A6C0IX36"/>
<reference evidence="1" key="1">
    <citation type="journal article" date="2020" name="Nature">
        <title>Giant virus diversity and host interactions through global metagenomics.</title>
        <authorList>
            <person name="Schulz F."/>
            <person name="Roux S."/>
            <person name="Paez-Espino D."/>
            <person name="Jungbluth S."/>
            <person name="Walsh D.A."/>
            <person name="Denef V.J."/>
            <person name="McMahon K.D."/>
            <person name="Konstantinidis K.T."/>
            <person name="Eloe-Fadrosh E.A."/>
            <person name="Kyrpides N.C."/>
            <person name="Woyke T."/>
        </authorList>
    </citation>
    <scope>NUCLEOTIDE SEQUENCE</scope>
    <source>
        <strain evidence="1">GVMAG-M-3300025572-1</strain>
    </source>
</reference>
<dbReference type="SUPFAM" id="SSF56784">
    <property type="entry name" value="HAD-like"/>
    <property type="match status" value="1"/>
</dbReference>
<sequence length="146" mass="16035">MLKIFARKYKLQNDQMLLIDDSAANVITAHNAGYNALIVPGCKGFVETLKQLPLHRRRGECIHCSPLDDQTLLNLFRAPALERSSVSQGGPRNMSGDHDLVVTSSREVDGFQLKSLNSLPIGLMIETERCLSSARLSLSFFSGSSS</sequence>
<dbReference type="Gene3D" id="3.40.50.1000">
    <property type="entry name" value="HAD superfamily/HAD-like"/>
    <property type="match status" value="1"/>
</dbReference>
<proteinExistence type="predicted"/>
<dbReference type="InterPro" id="IPR023214">
    <property type="entry name" value="HAD_sf"/>
</dbReference>
<accession>A0A6C0IX36</accession>
<name>A0A6C0IX36_9ZZZZ</name>